<dbReference type="InterPro" id="IPR027417">
    <property type="entry name" value="P-loop_NTPase"/>
</dbReference>
<comment type="caution">
    <text evidence="4">The sequence shown here is derived from an EMBL/GenBank/DDBJ whole genome shotgun (WGS) entry which is preliminary data.</text>
</comment>
<dbReference type="InterPro" id="IPR031248">
    <property type="entry name" value="RNF213"/>
</dbReference>
<dbReference type="Pfam" id="PF12775">
    <property type="entry name" value="AAA_7"/>
    <property type="match status" value="1"/>
</dbReference>
<reference evidence="4" key="1">
    <citation type="submission" date="2021-02" db="EMBL/GenBank/DDBJ databases">
        <authorList>
            <person name="Nowell W R."/>
        </authorList>
    </citation>
    <scope>NUCLEOTIDE SEQUENCE</scope>
</reference>
<dbReference type="InterPro" id="IPR003593">
    <property type="entry name" value="AAA+_ATPase"/>
</dbReference>
<feature type="compositionally biased region" description="Polar residues" evidence="1">
    <location>
        <begin position="828"/>
        <end position="841"/>
    </location>
</feature>
<feature type="region of interest" description="Disordered" evidence="1">
    <location>
        <begin position="828"/>
        <end position="864"/>
    </location>
</feature>
<feature type="domain" description="AAA+ ATPase" evidence="2">
    <location>
        <begin position="1936"/>
        <end position="2063"/>
    </location>
</feature>
<dbReference type="PANTHER" id="PTHR22605">
    <property type="entry name" value="RZ-TYPE DOMAIN-CONTAINING PROTEIN"/>
    <property type="match status" value="1"/>
</dbReference>
<keyword evidence="5" id="KW-1185">Reference proteome</keyword>
<name>A0A813TDL5_9BILA</name>
<evidence type="ECO:0000313" key="4">
    <source>
        <dbReference type="EMBL" id="CAF0808264.1"/>
    </source>
</evidence>
<evidence type="ECO:0000313" key="5">
    <source>
        <dbReference type="Proteomes" id="UP000663870"/>
    </source>
</evidence>
<proteinExistence type="predicted"/>
<dbReference type="SMART" id="SM00382">
    <property type="entry name" value="AAA"/>
    <property type="match status" value="2"/>
</dbReference>
<protein>
    <recommendedName>
        <fullName evidence="2">AAA+ ATPase domain-containing protein</fullName>
    </recommendedName>
</protein>
<dbReference type="EMBL" id="CAJNOH010000026">
    <property type="protein sequence ID" value="CAF0777520.1"/>
    <property type="molecule type" value="Genomic_DNA"/>
</dbReference>
<evidence type="ECO:0000259" key="2">
    <source>
        <dbReference type="SMART" id="SM00382"/>
    </source>
</evidence>
<organism evidence="4 5">
    <name type="scientific">Rotaria sordida</name>
    <dbReference type="NCBI Taxonomy" id="392033"/>
    <lineage>
        <taxon>Eukaryota</taxon>
        <taxon>Metazoa</taxon>
        <taxon>Spiralia</taxon>
        <taxon>Gnathifera</taxon>
        <taxon>Rotifera</taxon>
        <taxon>Eurotatoria</taxon>
        <taxon>Bdelloidea</taxon>
        <taxon>Philodinida</taxon>
        <taxon>Philodinidae</taxon>
        <taxon>Rotaria</taxon>
    </lineage>
</organism>
<dbReference type="PANTHER" id="PTHR22605:SF1">
    <property type="entry name" value="RZ-TYPE DOMAIN-CONTAINING PROTEIN"/>
    <property type="match status" value="1"/>
</dbReference>
<dbReference type="EMBL" id="CAJNOL010000065">
    <property type="protein sequence ID" value="CAF0808264.1"/>
    <property type="molecule type" value="Genomic_DNA"/>
</dbReference>
<dbReference type="SUPFAM" id="SSF52540">
    <property type="entry name" value="P-loop containing nucleoside triphosphate hydrolases"/>
    <property type="match status" value="2"/>
</dbReference>
<dbReference type="GO" id="GO:0016887">
    <property type="term" value="F:ATP hydrolysis activity"/>
    <property type="evidence" value="ECO:0007669"/>
    <property type="project" value="InterPro"/>
</dbReference>
<accession>A0A813TDL5</accession>
<dbReference type="GO" id="GO:0004842">
    <property type="term" value="F:ubiquitin-protein transferase activity"/>
    <property type="evidence" value="ECO:0007669"/>
    <property type="project" value="InterPro"/>
</dbReference>
<sequence>MSKENNGVNNVDQQIINGKKTSRTIYFYILRNTTIDERFKIKAYFNNDIKCTFNRAEVFDEKKNNSPYIYCLELNITIDDQDCLFINHQNTLLPIENYRLCLSRKIPQTDRTFRDYNDDTIRYIKNLRSTKHYFLFDVNFVKNFVDGPPGENVPFWSQLCLYTYYILRHQMLDHFNTLIDQFQKVVQETNRKLIREEFNDFFQSCITHLSYAIPPLTNQHIAEKIIIRMTGLLPITKSNFDLTSHFVINFALAMIDDIKEHYDHLFATVSVGDWPLFRDGLTLYLSIELLSKSKDTIELVHQMKNEQCKKDLANVLLQRLELLQRPVLGLNWTSLFTIVDPNILTLKQLELTRSIQTYITSLVQIVGMNITEMEITDTIVRHFDRLIYEDCLPVDLENIIFLIKFLQMESLETDESSKNILKIVNTTIESSMQLRTKIEQYLYTLTITNEQFKDIRFIISFIEKSFILFLVNKRSLLIHLLNHAYTSYSYEFFKQWFCSFLLSNDEVNDRNKKVYQDLLEHWSHQMSRSYEIMIKIMMDIDLLINAFENEQYRLIFINHMIKLCFQQESIYYIISDGLLNLNNELFLDQFKKKFASIYLNISQDKLKQLSNRENPLYHLINIDKQIQGKSKLVNDLIQLTTNKIQFNIDEILRDTFERPTRTTCIYAILFEDCFKTLTLRQIIIDQLLALWNIWEEKGFRASQILGWKKFSNEERQIVYRIWNYIGETAEKQYKIDALIDRHRHEMDEKIQIKEIITKCLEIYCQNACDKQLYFDLLSDMETKLKSEIVRSITIPDQIRLLLPLVDRLNSLEKLNAWKKFLAENRNNGQNNLSPTTDTNSPDIIDDESLLSDDKQTTEPSSSSRTIRNSIITTISTDSNEDIPLDQRSCIEILTEYIEVLDMFIARLQRICSDWKHLSISEILVLFPDIQYVDHDFEILKPLLNSDVIEKLKSILDYWKNRDNINHICHGYINLINNIVKSFDKNCEIFKKVTEINYQTKGLQCFMRYRQFSRDILQYHSKELLNFIAQYSLSNELITFLNLLASADVDNLLHAVNDWDETLINTKTVLDFVMLKRFFVRFNSEIELIRNDSSEFNIEQIKIAFQTTFEDEQFKNIFNCFQTCSASLISIKRIHLELTDKELSKRKRISDLMKNIKFDFIEEFNKFNINIDPQSMCFNDLSELRDRARLIEYSTNNNNKFSIDSQYDINELHSFVTFVEIVEKILKNFSLLNIAGHPSIINYLSPNKSFTCINSDYQELIEFSLILDNLLYDWDIYLCKMYEKHLDLTYFSYQQIWIIEDYLYNQIEQFKTNHSGYHLLQYIGIQPETINFEYLPIKTENPNERLENLGKILTAQRIKTNLKIKQENRLIKKVYLVETSDEGILRSIISLFKNFHISMAVNHLFYCTEETTWIEIRAFTYHCFYSQTLHQLIRPELLSTSIQDHFTHLLRQLIEHHPEHYFRLAIITNISTTHLQLINGLRTLQIVHIVHDQDMLNKNDLKEIIQEIINENCTLVTSRINGLGKSYLIRNEIEKKEKICIKFPISGDIDADIIAERLRDYGNELTSSKAALHIDIGAVNNTTQLNELLYCLLLFRSFRLGQVAVHIPIDVPIYIELDSSPYSINLQDKIVLFKFMNLKYIDHIDWNDFVIDGSLTIQLVVNYLQAIKDKTILTRNITEETLINFNRLTCINLLKETFLQKKNPKFVTWTQLSIFISVYYNLFSGFSRCGFFLIDAIPNPQLRLDILQTLLQSSNQFTSLCVENVRINQRSVNTNEVIIPFSEAIVRWDKTQPFTVVFSATDNPIFVYKNPIDVPSSLVEAFQLYHEIITGENNQQLNNFFPDYSKFTHKDFFLKLASLSKKYFIKSICMKCYRQYDYNQIQCTECETNELLVRPISSKTADIESFQEHVAKKLQLEYVLTPDNYIKMLLIYLRVESGLPVLIMGETGCGKTALIQFLCQKILDDEMEIFRIHAGVTSEQIINMIHKFSQRAHECLLQNKRLWVFFDEFNTTPSIGLIKEITCERTLLGEPLPDNMVLLGACNPQRRKKDNKIFHNHIGIKKDLYEIQRLKQNSGISLLYTVVPIPETMLEYVWDYGYLDDTIENKYIRTMLYTCEQLLENIEWFNLIVILISKSQKFFRDFEDVSSVSLRDVARFCRLYNWFRKSIIEREGIEKFLNNSSVLLRRSSLIALLLCYYFRLNSPIDRKNYTNLMEENLISRLPNLSKVENFLVKFLEIEQKKIIERMNLPSGTAKNHALMDNIFVLLVCIVNRIPVIICGKPGCSKTSAVQIVISNLKGKKSSNEYFQKLPELITVSYQGSQNCTSESIIKVFQRADKYLDVKKDADILPVIVFDEIGLAELSTHNPLKVLHSKLEVEICQYGFVGLSNWRLDASKMNRTLYLSCPDPDIVDLKLTAKIISDSIIPSEGQQIARIDPSIITALATSYYQLYQFLKLKEQQKYANYFGLRDFYSLIKGVVNDLIKTKNNDERYKYIRQQLTINFDGILDGSQFMWNRFCEQIQSEHLIEQYKSPTFKELLDLRLTSRQGRYLMLIAENESIIDYVERYIIVKHQPPPVRTLIGSCFSGDLISGTTYTEQYNYRVLMDIILYAETNVTLIMRRMGHLYDNLYDLFNQNFAISGKKNYCRIALGALYHPRCLVNDDFYCVVFVRKEDLAKCDPPFLNRFEKHIIDMKSLIHQRHWSITDNLLTELISLLPRNINKYFPLLQHLFVDYSNDYICNLVIDAFDNLNISLDDDNNTFDVINYCKNKLIETSSFDLLLILSLQSNQCHPLIDQYYDLHINLSFQTIIKRTLNEQILPNQIIYTYTQIYHIINYNSNEIEEVKLSIFKNELELTNKIKQHYQKKDNYRLLIIRVDYHQEHEHILLLKHILLNSKIQSTNRSVWLIFHLQRNMLNQTTNEVLFNGWSTIMINDLNEHKLIPKTILLNPSYLDLVTHPDFLLSDSMLDEIIDRCLTKFRYTVSHKDLITQINVRRNQIIEYLTITIESQSLRSIIQENLLKLIKNIQLNRFFDWRQDLLTNGILIGTCRSFNDALQSIISIYYENYLLLLFYHFEKYSFIDSFLFMSKNKNNHLLNKIWFDCLISTIKNIDLTIMNVDVIEMPLIFNLHLPCAIKEYEIIRLIRQIIIQRRNDNINEEDLMNLAIKQLRTKSIYDSNIDIIFNDNDLFRYYYNDQLLLAQDEAKIYQLSSLFIKRLLMTNQTRSINDRLRHLLIDYNELFEILRLFEISIKLIDENDFINEIFNQQLIILDESDMKIIKNESLFYKLILTDEHFCLIPPKSEISNEHIFQCEGDPFIEISLMNLIELLVSPSIIDRIDNIEQLTTTYSLVAQGILGLTHYSVNNLEKLRSFISLIRCITTLISTNKALDVFKQACRYGSFDATFRTCDDIHKFISLLQRIISTNEPNINEIVVQRTLLKLESEFLKNWLVDHTDEYLDIITLMSKSNNNLWQYSAKIFTYIDRKLQLLPMIKDFNGQLPSIEDFEKFDEDLRKLINKYQQFDEHLQQLNDTSRKIEHIMVTRIHMHLILSVNNKETIENILQEHFNQFEENIRIIQNTQKHYGLTLISLISWLKHYAQLYAFVFINDSHHAILEDIDKLLTRDDFLFCSTIKLFIIKQLCQMSNITLNDLRDIIINRNVTWIRPMIALTTSQKTKEIRRSLILPTPLFECYDEFIRVDRILTNNVKINDIRQLVKQCQIKQETFYCFIIWFIHYYARFYINDDISLNNYYQQLIEKDLSREIIDCFDLLGYKLLIFLCTNFNNNSNYFYLNSKMTIDQFHQRLIALNIIALLLSLKTLRQTSYLSSLLFDENLKMPQNYTTYLQSSICLPGLISSNPIITQMIDVRTTVKERLDRGQIHEPGKFVFQCSKDCYYMFYFFNCGVPVDRSKCPLCNRDIGAAQYGILIEREPPQIRMTIDEGFQFINNYIEQYNKEPRYGYHNQTRAIQSNQYEKSDHLNRSISYRFIHMITHVTLLFLNELSLLTDLNIKNSLHFKEHFEKDYQLLRQQLNDNEQCYIWLYKIINHMLNKDFILKGFMNTNEKVIQIEKLLEEKLLFNHIESISNEINQYKIAYNEYIRQQNQEATFDDFIDEISQDENKYPLLNFFNITNIYTSNPIDEFRIRLQTIPYGDKLYPITTFLMKRLSDYANIQYLYPIVIFTNYLIEKFNHRIKRNDASETTISYYLTHGSDCETISQLYNDFIQAWYKLNLNELQYGCQPTKFELTLKQEDFAIHTKIAMVLLNTTKDESSILLAACLRTIGQLQNEIVHFFHNKIVNDADNNRYHQNAIPIQSIRPEHILHLDANIISTKLITDGFTINYQYGKSRDIIYDYEEIEITLRNMISCLPLIDTEKLHFLNYQFELYSENTSLINDVRTRIKQESLIQNEKMKLKNLINSMQNDDILHYLGSLDYVFTYLRNIDDDETTNNSLTIQSFVENYIRSSVCLNDNVLQRPPFSTINLKYIIDLYELIEEIAFDKVLRHYIKQNLTEESFPIEQRQVLIRKFSDMTFKKETIAYSLKSIDSWIGILKRLMVRVLSNVNVSLDVPIQIYLERTDLWTGNIIESDIETFEVNNEILLQHTYIILKGLEYERDKLLLINIKPIDNEEQLTLQNNVLQNTDTQLLKVKTWHNDNISNASMMSRVIKSDKTTAKKMRV</sequence>
<dbReference type="Gene3D" id="3.40.50.300">
    <property type="entry name" value="P-loop containing nucleotide triphosphate hydrolases"/>
    <property type="match status" value="2"/>
</dbReference>
<dbReference type="CDD" id="cd00009">
    <property type="entry name" value="AAA"/>
    <property type="match status" value="1"/>
</dbReference>
<evidence type="ECO:0000256" key="1">
    <source>
        <dbReference type="SAM" id="MobiDB-lite"/>
    </source>
</evidence>
<dbReference type="Proteomes" id="UP000663870">
    <property type="component" value="Unassembled WGS sequence"/>
</dbReference>
<dbReference type="Proteomes" id="UP000663854">
    <property type="component" value="Unassembled WGS sequence"/>
</dbReference>
<feature type="domain" description="AAA+ ATPase" evidence="2">
    <location>
        <begin position="2270"/>
        <end position="2414"/>
    </location>
</feature>
<gene>
    <name evidence="4" type="ORF">JXQ802_LOCUS4591</name>
    <name evidence="3" type="ORF">PYM288_LOCUS3442</name>
</gene>
<evidence type="ECO:0000313" key="3">
    <source>
        <dbReference type="EMBL" id="CAF0777520.1"/>
    </source>
</evidence>